<feature type="domain" description="Thiamine pyrophosphate enzyme N-terminal TPP-binding" evidence="14">
    <location>
        <begin position="38"/>
        <end position="140"/>
    </location>
</feature>
<keyword evidence="15" id="KW-0670">Pyruvate</keyword>
<comment type="cofactor">
    <cofactor evidence="9">
        <name>Mg(2+)</name>
        <dbReference type="ChEBI" id="CHEBI:18420"/>
    </cofactor>
    <text evidence="9">Binds 1 Mg(2+) per subunit.</text>
</comment>
<evidence type="ECO:0000259" key="14">
    <source>
        <dbReference type="Pfam" id="PF02776"/>
    </source>
</evidence>
<dbReference type="GO" id="GO:0005829">
    <property type="term" value="C:cytosol"/>
    <property type="evidence" value="ECO:0007669"/>
    <property type="project" value="TreeGrafter"/>
</dbReference>
<dbReference type="Pfam" id="PF00205">
    <property type="entry name" value="TPP_enzyme_M"/>
    <property type="match status" value="1"/>
</dbReference>
<evidence type="ECO:0000256" key="3">
    <source>
        <dbReference type="ARBA" id="ARBA00007812"/>
    </source>
</evidence>
<keyword evidence="4 9" id="KW-0479">Metal-binding</keyword>
<dbReference type="InterPro" id="IPR012000">
    <property type="entry name" value="Thiamin_PyroP_enz_cen_dom"/>
</dbReference>
<protein>
    <submittedName>
        <fullName evidence="15">Indole-3-pyruvate decarboxylase</fullName>
        <ecNumber evidence="15">4.1.1.74</ecNumber>
    </submittedName>
</protein>
<dbReference type="EMBL" id="CP037422">
    <property type="protein sequence ID" value="QDU11133.1"/>
    <property type="molecule type" value="Genomic_DNA"/>
</dbReference>
<dbReference type="GO" id="GO:0047434">
    <property type="term" value="F:indolepyruvate decarboxylase activity"/>
    <property type="evidence" value="ECO:0007669"/>
    <property type="project" value="UniProtKB-EC"/>
</dbReference>
<gene>
    <name evidence="15" type="primary">ipdC</name>
    <name evidence="15" type="ORF">V202x_45490</name>
</gene>
<dbReference type="SUPFAM" id="SSF52518">
    <property type="entry name" value="Thiamin diphosphate-binding fold (THDP-binding)"/>
    <property type="match status" value="2"/>
</dbReference>
<keyword evidence="6 9" id="KW-0460">Magnesium</keyword>
<evidence type="ECO:0000256" key="4">
    <source>
        <dbReference type="ARBA" id="ARBA00022723"/>
    </source>
</evidence>
<dbReference type="PANTHER" id="PTHR43452">
    <property type="entry name" value="PYRUVATE DECARBOXYLASE"/>
    <property type="match status" value="1"/>
</dbReference>
<comment type="cofactor">
    <cofactor evidence="2">
        <name>thiamine diphosphate</name>
        <dbReference type="ChEBI" id="CHEBI:58937"/>
    </cofactor>
</comment>
<evidence type="ECO:0000256" key="1">
    <source>
        <dbReference type="ARBA" id="ARBA00001920"/>
    </source>
</evidence>
<keyword evidence="5" id="KW-0210">Decarboxylase</keyword>
<dbReference type="PANTHER" id="PTHR43452:SF30">
    <property type="entry name" value="PYRUVATE DECARBOXYLASE ISOZYME 1-RELATED"/>
    <property type="match status" value="1"/>
</dbReference>
<dbReference type="CDD" id="cd02005">
    <property type="entry name" value="TPP_PDC_IPDC"/>
    <property type="match status" value="1"/>
</dbReference>
<feature type="region of interest" description="Disordered" evidence="11">
    <location>
        <begin position="1"/>
        <end position="32"/>
    </location>
</feature>
<name>A0A517X0V6_9PLAN</name>
<evidence type="ECO:0000259" key="13">
    <source>
        <dbReference type="Pfam" id="PF02775"/>
    </source>
</evidence>
<evidence type="ECO:0000256" key="9">
    <source>
        <dbReference type="PIRSR" id="PIRSR036565-2"/>
    </source>
</evidence>
<comment type="cofactor">
    <cofactor evidence="1">
        <name>a metal cation</name>
        <dbReference type="ChEBI" id="CHEBI:25213"/>
    </cofactor>
</comment>
<dbReference type="GO" id="GO:0000949">
    <property type="term" value="P:aromatic amino acid family catabolic process to alcohol via Ehrlich pathway"/>
    <property type="evidence" value="ECO:0007669"/>
    <property type="project" value="TreeGrafter"/>
</dbReference>
<dbReference type="InterPro" id="IPR012110">
    <property type="entry name" value="PDC/IPDC-like"/>
</dbReference>
<evidence type="ECO:0000259" key="12">
    <source>
        <dbReference type="Pfam" id="PF00205"/>
    </source>
</evidence>
<dbReference type="PIRSF" id="PIRSF036565">
    <property type="entry name" value="Pyruvt_ip_decrb"/>
    <property type="match status" value="1"/>
</dbReference>
<dbReference type="OrthoDB" id="4494979at2"/>
<evidence type="ECO:0000313" key="15">
    <source>
        <dbReference type="EMBL" id="QDU11133.1"/>
    </source>
</evidence>
<dbReference type="CDD" id="cd07038">
    <property type="entry name" value="TPP_PYR_PDC_IPDC_like"/>
    <property type="match status" value="1"/>
</dbReference>
<dbReference type="InterPro" id="IPR047213">
    <property type="entry name" value="TPP_PYR_PDC_IPDC-like"/>
</dbReference>
<dbReference type="GO" id="GO:0004737">
    <property type="term" value="F:pyruvate decarboxylase activity"/>
    <property type="evidence" value="ECO:0007669"/>
    <property type="project" value="TreeGrafter"/>
</dbReference>
<evidence type="ECO:0000313" key="16">
    <source>
        <dbReference type="Proteomes" id="UP000318384"/>
    </source>
</evidence>
<keyword evidence="7 10" id="KW-0786">Thiamine pyrophosphate</keyword>
<feature type="binding site" evidence="9">
    <location>
        <position position="466"/>
    </location>
    <ligand>
        <name>Mg(2+)</name>
        <dbReference type="ChEBI" id="CHEBI:18420"/>
    </ligand>
</feature>
<evidence type="ECO:0000256" key="11">
    <source>
        <dbReference type="SAM" id="MobiDB-lite"/>
    </source>
</evidence>
<evidence type="ECO:0000256" key="7">
    <source>
        <dbReference type="ARBA" id="ARBA00023052"/>
    </source>
</evidence>
<evidence type="ECO:0000256" key="6">
    <source>
        <dbReference type="ARBA" id="ARBA00022842"/>
    </source>
</evidence>
<reference evidence="15 16" key="1">
    <citation type="submission" date="2019-03" db="EMBL/GenBank/DDBJ databases">
        <title>Deep-cultivation of Planctomycetes and their phenomic and genomic characterization uncovers novel biology.</title>
        <authorList>
            <person name="Wiegand S."/>
            <person name="Jogler M."/>
            <person name="Boedeker C."/>
            <person name="Pinto D."/>
            <person name="Vollmers J."/>
            <person name="Rivas-Marin E."/>
            <person name="Kohn T."/>
            <person name="Peeters S.H."/>
            <person name="Heuer A."/>
            <person name="Rast P."/>
            <person name="Oberbeckmann S."/>
            <person name="Bunk B."/>
            <person name="Jeske O."/>
            <person name="Meyerdierks A."/>
            <person name="Storesund J.E."/>
            <person name="Kallscheuer N."/>
            <person name="Luecker S."/>
            <person name="Lage O.M."/>
            <person name="Pohl T."/>
            <person name="Merkel B.J."/>
            <person name="Hornburger P."/>
            <person name="Mueller R.-W."/>
            <person name="Bruemmer F."/>
            <person name="Labrenz M."/>
            <person name="Spormann A.M."/>
            <person name="Op den Camp H."/>
            <person name="Overmann J."/>
            <person name="Amann R."/>
            <person name="Jetten M.S.M."/>
            <person name="Mascher T."/>
            <person name="Medema M.H."/>
            <person name="Devos D.P."/>
            <person name="Kaster A.-K."/>
            <person name="Ovreas L."/>
            <person name="Rohde M."/>
            <person name="Galperin M.Y."/>
            <person name="Jogler C."/>
        </authorList>
    </citation>
    <scope>NUCLEOTIDE SEQUENCE [LARGE SCALE GENOMIC DNA]</scope>
    <source>
        <strain evidence="15 16">V202</strain>
    </source>
</reference>
<keyword evidence="16" id="KW-1185">Reference proteome</keyword>
<dbReference type="GO" id="GO:0000287">
    <property type="term" value="F:magnesium ion binding"/>
    <property type="evidence" value="ECO:0007669"/>
    <property type="project" value="InterPro"/>
</dbReference>
<dbReference type="InterPro" id="IPR029061">
    <property type="entry name" value="THDP-binding"/>
</dbReference>
<dbReference type="RefSeq" id="WP_145178969.1">
    <property type="nucleotide sequence ID" value="NZ_CP037422.1"/>
</dbReference>
<feature type="domain" description="Thiamine pyrophosphate enzyme TPP-binding" evidence="13">
    <location>
        <begin position="424"/>
        <end position="555"/>
    </location>
</feature>
<dbReference type="Gene3D" id="3.40.50.970">
    <property type="match status" value="2"/>
</dbReference>
<dbReference type="Proteomes" id="UP000318384">
    <property type="component" value="Chromosome"/>
</dbReference>
<evidence type="ECO:0000256" key="2">
    <source>
        <dbReference type="ARBA" id="ARBA00001964"/>
    </source>
</evidence>
<proteinExistence type="inferred from homology"/>
<evidence type="ECO:0000256" key="5">
    <source>
        <dbReference type="ARBA" id="ARBA00022793"/>
    </source>
</evidence>
<dbReference type="Pfam" id="PF02776">
    <property type="entry name" value="TPP_enzyme_N"/>
    <property type="match status" value="1"/>
</dbReference>
<dbReference type="Gene3D" id="3.40.50.1220">
    <property type="entry name" value="TPP-binding domain"/>
    <property type="match status" value="1"/>
</dbReference>
<dbReference type="InterPro" id="IPR047214">
    <property type="entry name" value="TPP_PDC_IPDC"/>
</dbReference>
<dbReference type="AlphaFoldDB" id="A0A517X0V6"/>
<comment type="similarity">
    <text evidence="3 10">Belongs to the TPP enzyme family.</text>
</comment>
<feature type="domain" description="Thiamine pyrophosphate enzyme central" evidence="12">
    <location>
        <begin position="230"/>
        <end position="347"/>
    </location>
</feature>
<dbReference type="InterPro" id="IPR011766">
    <property type="entry name" value="TPP_enzyme_TPP-bd"/>
</dbReference>
<dbReference type="EC" id="4.1.1.74" evidence="15"/>
<sequence length="577" mass="63590">MAARKSISKSKSDSNQSRSLNKLPTKRASGKNNGKVHTIGSYLIQRLEDYGLSDLFGIPGDFVLQFYGMLEESPIRVIGTTREDNAGYAADGYARVNGLGAVCVTYCVGGLSLCNSIAGAYAEKSPVIVISGAPGMSERETDPLLHHRVKDFHTQRDVFEKITVATALLDDPITAFQEIDRCLEACVKYKRPVYLELPRDCVHKEAVIPHIPNDKQPTSNKHALRESLVEAAELIQAAKKPVIIAGVEVHRFGLREEVLKFAEKHKIPMCATILGKSVVSESHPLYLGVYEGAMGRNEVQRYVEDSDCVILLGTFMTDINLGIYTAHLDPGKCIYATSEKLRISYHHFHDVIFSDFVHELGKQKMKVVVRKIPEKVRPHAVDYVVKPTKLVTTKHLFESINQILSDETVVVTDVGDCLFGAVDLMISTHTKFLSPAYYTSMGFAIPASLGAQVANQDLRPIVLVGDGAFQMTCLELSTALKLGFNPIVIVLNNKGYTTERFLQEGPFNDIPDWKYHNITDLIGGGWGFEVSTEGDLEKAIKAALANKDSLSVINVHLEPTDVSPALTRLADKMSKSL</sequence>
<evidence type="ECO:0000256" key="8">
    <source>
        <dbReference type="ARBA" id="ARBA00023239"/>
    </source>
</evidence>
<feature type="binding site" evidence="9">
    <location>
        <position position="493"/>
    </location>
    <ligand>
        <name>Mg(2+)</name>
        <dbReference type="ChEBI" id="CHEBI:18420"/>
    </ligand>
</feature>
<dbReference type="Pfam" id="PF02775">
    <property type="entry name" value="TPP_enzyme_C"/>
    <property type="match status" value="1"/>
</dbReference>
<feature type="binding site" evidence="9">
    <location>
        <position position="495"/>
    </location>
    <ligand>
        <name>Mg(2+)</name>
        <dbReference type="ChEBI" id="CHEBI:18420"/>
    </ligand>
</feature>
<dbReference type="FunFam" id="3.40.50.970:FF:000024">
    <property type="entry name" value="Pyruvate decarboxylase isozyme"/>
    <property type="match status" value="1"/>
</dbReference>
<keyword evidence="8 15" id="KW-0456">Lyase</keyword>
<evidence type="ECO:0000256" key="10">
    <source>
        <dbReference type="RuleBase" id="RU362132"/>
    </source>
</evidence>
<organism evidence="15 16">
    <name type="scientific">Gimesia aquarii</name>
    <dbReference type="NCBI Taxonomy" id="2527964"/>
    <lineage>
        <taxon>Bacteria</taxon>
        <taxon>Pseudomonadati</taxon>
        <taxon>Planctomycetota</taxon>
        <taxon>Planctomycetia</taxon>
        <taxon>Planctomycetales</taxon>
        <taxon>Planctomycetaceae</taxon>
        <taxon>Gimesia</taxon>
    </lineage>
</organism>
<dbReference type="GO" id="GO:0030976">
    <property type="term" value="F:thiamine pyrophosphate binding"/>
    <property type="evidence" value="ECO:0007669"/>
    <property type="project" value="InterPro"/>
</dbReference>
<dbReference type="InterPro" id="IPR029035">
    <property type="entry name" value="DHS-like_NAD/FAD-binding_dom"/>
</dbReference>
<dbReference type="InterPro" id="IPR012001">
    <property type="entry name" value="Thiamin_PyroP_enz_TPP-bd_dom"/>
</dbReference>
<dbReference type="SUPFAM" id="SSF52467">
    <property type="entry name" value="DHS-like NAD/FAD-binding domain"/>
    <property type="match status" value="1"/>
</dbReference>
<accession>A0A517X0V6</accession>